<reference evidence="9 10" key="1">
    <citation type="submission" date="2018-01" db="EMBL/GenBank/DDBJ databases">
        <title>Draft genome sequence of Paucibacter aquatile CR182 isolated from freshwater of the Nakdong River.</title>
        <authorList>
            <person name="Choi A."/>
            <person name="Chung E.J."/>
        </authorList>
    </citation>
    <scope>NUCLEOTIDE SEQUENCE [LARGE SCALE GENOMIC DNA]</scope>
    <source>
        <strain evidence="9 10">CR182</strain>
    </source>
</reference>
<dbReference type="PROSITE" id="PS01096">
    <property type="entry name" value="PPIC_PPIASE_1"/>
    <property type="match status" value="1"/>
</dbReference>
<keyword evidence="6 7" id="KW-0413">Isomerase</keyword>
<organism evidence="9 10">
    <name type="scientific">Kinneretia aquatilis</name>
    <dbReference type="NCBI Taxonomy" id="2070761"/>
    <lineage>
        <taxon>Bacteria</taxon>
        <taxon>Pseudomonadati</taxon>
        <taxon>Pseudomonadota</taxon>
        <taxon>Betaproteobacteria</taxon>
        <taxon>Burkholderiales</taxon>
        <taxon>Sphaerotilaceae</taxon>
        <taxon>Roseateles</taxon>
    </lineage>
</organism>
<dbReference type="PANTHER" id="PTHR47637:SF1">
    <property type="entry name" value="CHAPERONE SURA"/>
    <property type="match status" value="1"/>
</dbReference>
<dbReference type="SUPFAM" id="SSF54534">
    <property type="entry name" value="FKBP-like"/>
    <property type="match status" value="2"/>
</dbReference>
<dbReference type="GO" id="GO:0003755">
    <property type="term" value="F:peptidyl-prolyl cis-trans isomerase activity"/>
    <property type="evidence" value="ECO:0007669"/>
    <property type="project" value="UniProtKB-UniRule"/>
</dbReference>
<dbReference type="GO" id="GO:0030288">
    <property type="term" value="C:outer membrane-bounded periplasmic space"/>
    <property type="evidence" value="ECO:0007669"/>
    <property type="project" value="InterPro"/>
</dbReference>
<dbReference type="InterPro" id="IPR046357">
    <property type="entry name" value="PPIase_dom_sf"/>
</dbReference>
<dbReference type="InterPro" id="IPR023058">
    <property type="entry name" value="PPIase_PpiC_CS"/>
</dbReference>
<dbReference type="Pfam" id="PF00639">
    <property type="entry name" value="Rotamase"/>
    <property type="match status" value="2"/>
</dbReference>
<dbReference type="SUPFAM" id="SSF109998">
    <property type="entry name" value="Triger factor/SurA peptide-binding domain-like"/>
    <property type="match status" value="1"/>
</dbReference>
<dbReference type="Pfam" id="PF09312">
    <property type="entry name" value="SurA_N"/>
    <property type="match status" value="1"/>
</dbReference>
<evidence type="ECO:0000256" key="6">
    <source>
        <dbReference type="ARBA" id="ARBA00023235"/>
    </source>
</evidence>
<keyword evidence="4 7" id="KW-0697">Rotamase</keyword>
<name>A0A2N8KYI6_9BURK</name>
<dbReference type="GO" id="GO:0043165">
    <property type="term" value="P:Gram-negative-bacterium-type cell outer membrane assembly"/>
    <property type="evidence" value="ECO:0007669"/>
    <property type="project" value="InterPro"/>
</dbReference>
<accession>A0A2N8KYI6</accession>
<keyword evidence="2 7" id="KW-0677">Repeat</keyword>
<dbReference type="PANTHER" id="PTHR47637">
    <property type="entry name" value="CHAPERONE SURA"/>
    <property type="match status" value="1"/>
</dbReference>
<dbReference type="Gene3D" id="1.10.4030.10">
    <property type="entry name" value="Porin chaperone SurA, peptide-binding domain"/>
    <property type="match status" value="1"/>
</dbReference>
<sequence precursor="true">MTELSIRSISLALALLSASLPGVAQNRAADLKPGDYIAVVVNQDVVAASEVIQRKARLREEARQRGDRMPDMDALHKQALEAMIEDRVLVTFARETGARVDEAELDRVVGNVAAQNKLTMPQLLERLKADGLDFRTFRENLRDQLMTERAREREVPARIRITDGDIDAYLDKRREQLTTSGQLNLAQILVSVPEGAPEAVVAERRARAEAAAARVKAGEDFAKVAKEISEDGNKQLGGEIGLRPADRLPDVFVQQVKGLKTGEVSDSLLRSGAGFHLLKVVERQGAESLNSIVQTRVRHVLLRPSAQLTPEVAARRLAEFKRAIESGRTSFEQVAKDNSEDGSAAEGGDLGWMAPGVLVPEFEQAMNALPLGGLSEPVQSRFGLHLIQVQERRTVQIEPKQLREQAKAALRESKYEEAYQEWIKELRARAYVEVREWLD</sequence>
<dbReference type="PROSITE" id="PS50198">
    <property type="entry name" value="PPIC_PPIASE_2"/>
    <property type="match status" value="2"/>
</dbReference>
<keyword evidence="5 7" id="KW-0143">Chaperone</keyword>
<dbReference type="AlphaFoldDB" id="A0A2N8KYI6"/>
<dbReference type="Proteomes" id="UP000235916">
    <property type="component" value="Unassembled WGS sequence"/>
</dbReference>
<protein>
    <recommendedName>
        <fullName evidence="7">Chaperone SurA</fullName>
    </recommendedName>
    <alternativeName>
        <fullName evidence="7">Peptidyl-prolyl cis-trans isomerase SurA</fullName>
        <shortName evidence="7">PPIase SurA</shortName>
        <ecNumber evidence="7">5.2.1.8</ecNumber>
    </alternativeName>
    <alternativeName>
        <fullName evidence="7">Rotamase SurA</fullName>
    </alternativeName>
</protein>
<dbReference type="GO" id="GO:0051082">
    <property type="term" value="F:unfolded protein binding"/>
    <property type="evidence" value="ECO:0007669"/>
    <property type="project" value="UniProtKB-UniRule"/>
</dbReference>
<gene>
    <name evidence="7" type="primary">surA</name>
    <name evidence="9" type="ORF">C1O66_14060</name>
</gene>
<dbReference type="GO" id="GO:0042277">
    <property type="term" value="F:peptide binding"/>
    <property type="evidence" value="ECO:0007669"/>
    <property type="project" value="InterPro"/>
</dbReference>
<dbReference type="Gene3D" id="3.10.50.40">
    <property type="match status" value="2"/>
</dbReference>
<dbReference type="EMBL" id="POSP01000003">
    <property type="protein sequence ID" value="PND38536.1"/>
    <property type="molecule type" value="Genomic_DNA"/>
</dbReference>
<comment type="function">
    <text evidence="7">Chaperone involved in the correct folding and assembly of outer membrane proteins. Recognizes specific patterns of aromatic residues and the orientation of their side chains, which are found more frequently in integral outer membrane proteins. May act in both early periplasmic and late outer membrane-associated steps of protein maturation.</text>
</comment>
<evidence type="ECO:0000256" key="3">
    <source>
        <dbReference type="ARBA" id="ARBA00022764"/>
    </source>
</evidence>
<keyword evidence="3 7" id="KW-0574">Periplasm</keyword>
<evidence type="ECO:0000256" key="5">
    <source>
        <dbReference type="ARBA" id="ARBA00023186"/>
    </source>
</evidence>
<evidence type="ECO:0000256" key="2">
    <source>
        <dbReference type="ARBA" id="ARBA00022737"/>
    </source>
</evidence>
<dbReference type="InterPro" id="IPR015391">
    <property type="entry name" value="SurA_N"/>
</dbReference>
<feature type="chain" id="PRO_5015015087" description="Chaperone SurA" evidence="7">
    <location>
        <begin position="25"/>
        <end position="439"/>
    </location>
</feature>
<proteinExistence type="inferred from homology"/>
<comment type="caution">
    <text evidence="9">The sequence shown here is derived from an EMBL/GenBank/DDBJ whole genome shotgun (WGS) entry which is preliminary data.</text>
</comment>
<evidence type="ECO:0000256" key="7">
    <source>
        <dbReference type="HAMAP-Rule" id="MF_01183"/>
    </source>
</evidence>
<comment type="domain">
    <text evidence="7">The PPIase activity resides only in the second parvulin domain. The N-terminal region and the C-terminal tail are necessary and sufficient for the chaperone activity of SurA. The PPIase activity is dispensable for SurA to function as a chaperone. The N-terminal region and the C-terminal tail are also required for porin recognition.</text>
</comment>
<feature type="domain" description="PpiC" evidence="8">
    <location>
        <begin position="292"/>
        <end position="391"/>
    </location>
</feature>
<feature type="domain" description="PpiC" evidence="8">
    <location>
        <begin position="180"/>
        <end position="282"/>
    </location>
</feature>
<dbReference type="InterPro" id="IPR023034">
    <property type="entry name" value="PPIase_SurA"/>
</dbReference>
<evidence type="ECO:0000256" key="1">
    <source>
        <dbReference type="ARBA" id="ARBA00022729"/>
    </source>
</evidence>
<dbReference type="InterPro" id="IPR050280">
    <property type="entry name" value="OMP_Chaperone_SurA"/>
</dbReference>
<comment type="subcellular location">
    <subcellularLocation>
        <location evidence="7">Periplasm</location>
    </subcellularLocation>
    <text evidence="7">Is capable of associating with the outer membrane.</text>
</comment>
<dbReference type="HAMAP" id="MF_01183">
    <property type="entry name" value="Chaperone_SurA"/>
    <property type="match status" value="1"/>
</dbReference>
<dbReference type="RefSeq" id="WP_102768454.1">
    <property type="nucleotide sequence ID" value="NZ_CP124551.1"/>
</dbReference>
<dbReference type="GO" id="GO:0050821">
    <property type="term" value="P:protein stabilization"/>
    <property type="evidence" value="ECO:0007669"/>
    <property type="project" value="InterPro"/>
</dbReference>
<keyword evidence="1 7" id="KW-0732">Signal</keyword>
<dbReference type="OrthoDB" id="14196at2"/>
<dbReference type="InterPro" id="IPR027304">
    <property type="entry name" value="Trigger_fact/SurA_dom_sf"/>
</dbReference>
<evidence type="ECO:0000259" key="8">
    <source>
        <dbReference type="PROSITE" id="PS50198"/>
    </source>
</evidence>
<comment type="catalytic activity">
    <reaction evidence="7">
        <text>[protein]-peptidylproline (omega=180) = [protein]-peptidylproline (omega=0)</text>
        <dbReference type="Rhea" id="RHEA:16237"/>
        <dbReference type="Rhea" id="RHEA-COMP:10747"/>
        <dbReference type="Rhea" id="RHEA-COMP:10748"/>
        <dbReference type="ChEBI" id="CHEBI:83833"/>
        <dbReference type="ChEBI" id="CHEBI:83834"/>
        <dbReference type="EC" id="5.2.1.8"/>
    </reaction>
</comment>
<evidence type="ECO:0000313" key="9">
    <source>
        <dbReference type="EMBL" id="PND38536.1"/>
    </source>
</evidence>
<dbReference type="EC" id="5.2.1.8" evidence="7"/>
<feature type="signal peptide" evidence="7">
    <location>
        <begin position="1"/>
        <end position="24"/>
    </location>
</feature>
<keyword evidence="10" id="KW-1185">Reference proteome</keyword>
<evidence type="ECO:0000256" key="4">
    <source>
        <dbReference type="ARBA" id="ARBA00023110"/>
    </source>
</evidence>
<evidence type="ECO:0000313" key="10">
    <source>
        <dbReference type="Proteomes" id="UP000235916"/>
    </source>
</evidence>
<dbReference type="GO" id="GO:0006457">
    <property type="term" value="P:protein folding"/>
    <property type="evidence" value="ECO:0007669"/>
    <property type="project" value="UniProtKB-UniRule"/>
</dbReference>
<dbReference type="InterPro" id="IPR000297">
    <property type="entry name" value="PPIase_PpiC"/>
</dbReference>